<dbReference type="SUPFAM" id="SSF57850">
    <property type="entry name" value="RING/U-box"/>
    <property type="match status" value="2"/>
</dbReference>
<evidence type="ECO:0000256" key="10">
    <source>
        <dbReference type="PROSITE-ProRule" id="PRU00175"/>
    </source>
</evidence>
<evidence type="ECO:0000256" key="4">
    <source>
        <dbReference type="ARBA" id="ARBA00022679"/>
    </source>
</evidence>
<feature type="domain" description="RING-type" evidence="12">
    <location>
        <begin position="885"/>
        <end position="1074"/>
    </location>
</feature>
<dbReference type="Gene3D" id="1.20.120.1750">
    <property type="match status" value="1"/>
</dbReference>
<dbReference type="PROSITE" id="PS50089">
    <property type="entry name" value="ZF_RING_2"/>
    <property type="match status" value="1"/>
</dbReference>
<name>A0ABR4CZ86_9HELO</name>
<dbReference type="EMBL" id="JAZHXI010000002">
    <property type="protein sequence ID" value="KAL2074826.1"/>
    <property type="molecule type" value="Genomic_DNA"/>
</dbReference>
<evidence type="ECO:0000256" key="9">
    <source>
        <dbReference type="ARBA" id="ARBA00022833"/>
    </source>
</evidence>
<dbReference type="Proteomes" id="UP001595075">
    <property type="component" value="Unassembled WGS sequence"/>
</dbReference>
<gene>
    <name evidence="13" type="ORF">VTL71DRAFT_8605</name>
</gene>
<evidence type="ECO:0000256" key="6">
    <source>
        <dbReference type="ARBA" id="ARBA00022737"/>
    </source>
</evidence>
<evidence type="ECO:0000313" key="13">
    <source>
        <dbReference type="EMBL" id="KAL2074826.1"/>
    </source>
</evidence>
<dbReference type="InterPro" id="IPR054694">
    <property type="entry name" value="Parkin-like_IBR"/>
</dbReference>
<comment type="catalytic activity">
    <reaction evidence="1">
        <text>[E2 ubiquitin-conjugating enzyme]-S-ubiquitinyl-L-cysteine + [acceptor protein]-L-lysine = [E2 ubiquitin-conjugating enzyme]-L-cysteine + [acceptor protein]-N(6)-ubiquitinyl-L-lysine.</text>
        <dbReference type="EC" id="2.3.2.31"/>
    </reaction>
</comment>
<keyword evidence="6" id="KW-0677">Repeat</keyword>
<evidence type="ECO:0000256" key="5">
    <source>
        <dbReference type="ARBA" id="ARBA00022723"/>
    </source>
</evidence>
<dbReference type="PANTHER" id="PTHR47763:SF1">
    <property type="entry name" value="DUF659 DOMAIN-CONTAINING PROTEIN"/>
    <property type="match status" value="1"/>
</dbReference>
<protein>
    <recommendedName>
        <fullName evidence="3">RBR-type E3 ubiquitin transferase</fullName>
        <ecNumber evidence="3">2.3.2.31</ecNumber>
    </recommendedName>
</protein>
<evidence type="ECO:0000256" key="8">
    <source>
        <dbReference type="ARBA" id="ARBA00022786"/>
    </source>
</evidence>
<keyword evidence="8" id="KW-0833">Ubl conjugation pathway</keyword>
<evidence type="ECO:0000256" key="1">
    <source>
        <dbReference type="ARBA" id="ARBA00001798"/>
    </source>
</evidence>
<dbReference type="InterPro" id="IPR052969">
    <property type="entry name" value="Thr-specific_kinase-like"/>
</dbReference>
<dbReference type="EC" id="2.3.2.31" evidence="3"/>
<dbReference type="InterPro" id="IPR044066">
    <property type="entry name" value="TRIAD_supradom"/>
</dbReference>
<dbReference type="InterPro" id="IPR036465">
    <property type="entry name" value="vWFA_dom_sf"/>
</dbReference>
<feature type="domain" description="RING-type" evidence="11">
    <location>
        <begin position="889"/>
        <end position="943"/>
    </location>
</feature>
<evidence type="ECO:0000313" key="14">
    <source>
        <dbReference type="Proteomes" id="UP001595075"/>
    </source>
</evidence>
<dbReference type="PROSITE" id="PS51873">
    <property type="entry name" value="TRIAD"/>
    <property type="match status" value="1"/>
</dbReference>
<evidence type="ECO:0000256" key="7">
    <source>
        <dbReference type="ARBA" id="ARBA00022771"/>
    </source>
</evidence>
<keyword evidence="5" id="KW-0479">Metal-binding</keyword>
<keyword evidence="9" id="KW-0862">Zinc</keyword>
<organism evidence="13 14">
    <name type="scientific">Oculimacula yallundae</name>
    <dbReference type="NCBI Taxonomy" id="86028"/>
    <lineage>
        <taxon>Eukaryota</taxon>
        <taxon>Fungi</taxon>
        <taxon>Dikarya</taxon>
        <taxon>Ascomycota</taxon>
        <taxon>Pezizomycotina</taxon>
        <taxon>Leotiomycetes</taxon>
        <taxon>Helotiales</taxon>
        <taxon>Ploettnerulaceae</taxon>
        <taxon>Oculimacula</taxon>
    </lineage>
</organism>
<comment type="pathway">
    <text evidence="2">Protein modification; protein ubiquitination.</text>
</comment>
<dbReference type="Gene3D" id="3.40.50.410">
    <property type="entry name" value="von Willebrand factor, type A domain"/>
    <property type="match status" value="1"/>
</dbReference>
<dbReference type="Pfam" id="PF22605">
    <property type="entry name" value="IBR_2"/>
    <property type="match status" value="1"/>
</dbReference>
<comment type="caution">
    <text evidence="13">The sequence shown here is derived from an EMBL/GenBank/DDBJ whole genome shotgun (WGS) entry which is preliminary data.</text>
</comment>
<dbReference type="InterPro" id="IPR001841">
    <property type="entry name" value="Znf_RING"/>
</dbReference>
<proteinExistence type="predicted"/>
<evidence type="ECO:0000256" key="2">
    <source>
        <dbReference type="ARBA" id="ARBA00004906"/>
    </source>
</evidence>
<accession>A0ABR4CZ86</accession>
<keyword evidence="7 10" id="KW-0863">Zinc-finger</keyword>
<evidence type="ECO:0000259" key="11">
    <source>
        <dbReference type="PROSITE" id="PS50089"/>
    </source>
</evidence>
<evidence type="ECO:0000259" key="12">
    <source>
        <dbReference type="PROSITE" id="PS51873"/>
    </source>
</evidence>
<keyword evidence="14" id="KW-1185">Reference proteome</keyword>
<sequence>MASAVDPTTEVYDLLILVDATASMSSYIHSFQTSLPQIIQISTLTECFSRIGLLAYRDYDCHPWGERTEGNGSRDLLDWSGWTSISEEADVTESATDLVAKAKSLSPMGGRDWPEATKTGLARAYELMRAEATTIVLLYTDAGPHTASNGSLTDNISNLGLEQTALSKKSSYGGFGQHFTDWVTSTQWLSQRLGDKKAVVFSILAQGTPFNTSGYYNYLSTRTGGACFSLTDSMSTTISKFTVELLLAWMGTEKMGISDSVALPAYLARYINIEGIDELTNEMDLAANRFFLASSTSVHEALMRGEGWRMNEENDNVTKVKMTAEVLKKYLPKKITPVQDFSKRYATDPKYKSAAIDQLQKIISQDVSAITFNPIFGSLWRAVCNDRENPARDGLITAFGLEVDRIRNIEEKARMKSWLEESYDYTAEVMYAIGSIPEMERFPCVCLDPTLAFGQSAEADDENDMEITSFRRDELLEIGRSCDYKILRRLGKVMTRLTFIKSRDEMPAHIAAASETEVPRIPMALAAAKYKRQFWRILLHIVVPGTMLSARPAALLAGLSIRLGIQPLFEAADSEMLLWRDRWNNLEVPETWNVGCLTLLLDANQSYKTRMDGIEDYKNAPNSLLKDEDQSLFERLVSYKMLEMNLDTSLNARVGWAPEKSIVAVGPTVICVSCQYPRSVTMMGSDGKCGYCLWSKYSSTAERDEFITTRASRDDTEQTPITWVECNLRNCRAQYVVYRPETLNVKPKCHYCRVGKLAPVIECHKCSNRVIYPIEYRPVGLTIFECYACASGLKTIVDVETTVKRLCKENTTSWLLRNDNKLLEPFNKRSVFNLVSKAGVEDFCNKVELFPKLGSDGLNLEGKHIHNAEEMIGDLQKWINRRKTESGTCSLCFSDSRKADLQWACGRTGCSQKVCKGCLNGWYGLNEAGKIINTAALSCPFCRRDPTAKTLFKYGMGIHAVGNLRTAVEEKGEWISAWCGKCGHAKRFMERLCAAGAPIEVTNWTCDACKNVKHESVKECPGCGTMTEKISGCDHITCTVEGCGAHWCFYCGENSDESSIYAHMNEAHGGFYGGAEEFDEDEEDDDQWVGH</sequence>
<dbReference type="PANTHER" id="PTHR47763">
    <property type="entry name" value="ALPHA-PROTEIN KINASE VWKA"/>
    <property type="match status" value="1"/>
</dbReference>
<evidence type="ECO:0000256" key="3">
    <source>
        <dbReference type="ARBA" id="ARBA00012251"/>
    </source>
</evidence>
<dbReference type="SUPFAM" id="SSF53300">
    <property type="entry name" value="vWA-like"/>
    <property type="match status" value="1"/>
</dbReference>
<keyword evidence="4" id="KW-0808">Transferase</keyword>
<reference evidence="13 14" key="1">
    <citation type="journal article" date="2024" name="Commun. Biol.">
        <title>Comparative genomic analysis of thermophilic fungi reveals convergent evolutionary adaptations and gene losses.</title>
        <authorList>
            <person name="Steindorff A.S."/>
            <person name="Aguilar-Pontes M.V."/>
            <person name="Robinson A.J."/>
            <person name="Andreopoulos B."/>
            <person name="LaButti K."/>
            <person name="Kuo A."/>
            <person name="Mondo S."/>
            <person name="Riley R."/>
            <person name="Otillar R."/>
            <person name="Haridas S."/>
            <person name="Lipzen A."/>
            <person name="Grimwood J."/>
            <person name="Schmutz J."/>
            <person name="Clum A."/>
            <person name="Reid I.D."/>
            <person name="Moisan M.C."/>
            <person name="Butler G."/>
            <person name="Nguyen T.T.M."/>
            <person name="Dewar K."/>
            <person name="Conant G."/>
            <person name="Drula E."/>
            <person name="Henrissat B."/>
            <person name="Hansel C."/>
            <person name="Singer S."/>
            <person name="Hutchinson M.I."/>
            <person name="de Vries R.P."/>
            <person name="Natvig D.O."/>
            <person name="Powell A.J."/>
            <person name="Tsang A."/>
            <person name="Grigoriev I.V."/>
        </authorList>
    </citation>
    <scope>NUCLEOTIDE SEQUENCE [LARGE SCALE GENOMIC DNA]</scope>
    <source>
        <strain evidence="13 14">CBS 494.80</strain>
    </source>
</reference>